<dbReference type="GO" id="GO:0050660">
    <property type="term" value="F:flavin adenine dinucleotide binding"/>
    <property type="evidence" value="ECO:0007669"/>
    <property type="project" value="InterPro"/>
</dbReference>
<dbReference type="InterPro" id="IPR046342">
    <property type="entry name" value="CBS_dom_sf"/>
</dbReference>
<evidence type="ECO:0000256" key="1">
    <source>
        <dbReference type="ARBA" id="ARBA00004651"/>
    </source>
</evidence>
<dbReference type="InterPro" id="IPR036318">
    <property type="entry name" value="FAD-bd_PCMH-like_sf"/>
</dbReference>
<dbReference type="InterPro" id="IPR002550">
    <property type="entry name" value="CNNM"/>
</dbReference>
<evidence type="ECO:0000256" key="3">
    <source>
        <dbReference type="ARBA" id="ARBA00022475"/>
    </source>
</evidence>
<dbReference type="Gene3D" id="3.10.580.10">
    <property type="entry name" value="CBS-domain"/>
    <property type="match status" value="1"/>
</dbReference>
<evidence type="ECO:0000313" key="15">
    <source>
        <dbReference type="EMBL" id="MQM25677.1"/>
    </source>
</evidence>
<comment type="similarity">
    <text evidence="2">Belongs to the UPF0053 family.</text>
</comment>
<dbReference type="InterPro" id="IPR000644">
    <property type="entry name" value="CBS_dom"/>
</dbReference>
<dbReference type="SUPFAM" id="SSF56176">
    <property type="entry name" value="FAD-binding/transporter-associated domain-like"/>
    <property type="match status" value="1"/>
</dbReference>
<name>A0A6L5G7S0_9ACTN</name>
<comment type="subcellular location">
    <subcellularLocation>
        <location evidence="1">Cell membrane</location>
        <topology evidence="1">Multi-pass membrane protein</topology>
    </subcellularLocation>
</comment>
<evidence type="ECO:0000256" key="5">
    <source>
        <dbReference type="ARBA" id="ARBA00022737"/>
    </source>
</evidence>
<feature type="transmembrane region" description="Helical" evidence="12">
    <location>
        <begin position="6"/>
        <end position="27"/>
    </location>
</feature>
<dbReference type="PANTHER" id="PTHR43099">
    <property type="entry name" value="UPF0053 PROTEIN YRKA"/>
    <property type="match status" value="1"/>
</dbReference>
<evidence type="ECO:0000256" key="4">
    <source>
        <dbReference type="ARBA" id="ARBA00022692"/>
    </source>
</evidence>
<sequence>MLIAIGLGIILAVTAATGFFVALEFAYTAVDRSKLEELAAGRDAKRAAKARRALKICTQLSFALSGAQLGITVTALFVGFFAEPYLGEGLAQLLGVAGVPAAVSVTAGTVVAFVIANVVQMILGELGPKNLAIARTEGLALALAAPTSTYLTVCGPIIRFFDAASTKLLELLGIQPVEELERNATAEDLHRIIDVSRDEGALDEELSVLLDRGLDFSDTVAEQAMTPRVGVQTLPADATVADAVAALSGGHSRFPVVGDDVDDLRGVVGIGQIIAVPRGDRSTVTVADIADPAMLVPASLPLPQLLDQMRGRHRQLACVVDEFGGFAGIVTLEDLAEELVGEIRDEQDRFEAVPVALAGGGWLIPGRWRVDEVADATGIQLPEGEHYETIAGLVMSELGRVAHPGDTVVVATSAAGEFYDEDGDGEEDPVPRSVKLVVVSSARHVPQAIELRPTTPANGGDGKEASR</sequence>
<evidence type="ECO:0000259" key="14">
    <source>
        <dbReference type="PROSITE" id="PS51846"/>
    </source>
</evidence>
<dbReference type="CDD" id="cd04590">
    <property type="entry name" value="CBS_pair_CorC_HlyC_assoc"/>
    <property type="match status" value="1"/>
</dbReference>
<dbReference type="PROSITE" id="PS51371">
    <property type="entry name" value="CBS"/>
    <property type="match status" value="2"/>
</dbReference>
<evidence type="ECO:0000256" key="9">
    <source>
        <dbReference type="PROSITE-ProRule" id="PRU00703"/>
    </source>
</evidence>
<dbReference type="RefSeq" id="WP_322633083.1">
    <property type="nucleotide sequence ID" value="NZ_WIAO01000008.1"/>
</dbReference>
<evidence type="ECO:0000259" key="13">
    <source>
        <dbReference type="PROSITE" id="PS51371"/>
    </source>
</evidence>
<proteinExistence type="inferred from homology"/>
<evidence type="ECO:0000256" key="11">
    <source>
        <dbReference type="SAM" id="MobiDB-lite"/>
    </source>
</evidence>
<keyword evidence="16" id="KW-1185">Reference proteome</keyword>
<dbReference type="GO" id="GO:0005886">
    <property type="term" value="C:plasma membrane"/>
    <property type="evidence" value="ECO:0007669"/>
    <property type="project" value="UniProtKB-SubCell"/>
</dbReference>
<dbReference type="Pfam" id="PF00571">
    <property type="entry name" value="CBS"/>
    <property type="match status" value="2"/>
</dbReference>
<protein>
    <submittedName>
        <fullName evidence="15">DUF21 domain-containing protein</fullName>
    </submittedName>
</protein>
<dbReference type="SUPFAM" id="SSF54631">
    <property type="entry name" value="CBS-domain pair"/>
    <property type="match status" value="1"/>
</dbReference>
<evidence type="ECO:0000256" key="10">
    <source>
        <dbReference type="PROSITE-ProRule" id="PRU01193"/>
    </source>
</evidence>
<keyword evidence="5" id="KW-0677">Repeat</keyword>
<feature type="domain" description="CBS" evidence="13">
    <location>
        <begin position="289"/>
        <end position="346"/>
    </location>
</feature>
<keyword evidence="7 9" id="KW-0129">CBS domain</keyword>
<keyword evidence="3" id="KW-1003">Cell membrane</keyword>
<evidence type="ECO:0000256" key="2">
    <source>
        <dbReference type="ARBA" id="ARBA00006337"/>
    </source>
</evidence>
<evidence type="ECO:0000313" key="16">
    <source>
        <dbReference type="Proteomes" id="UP000477750"/>
    </source>
</evidence>
<dbReference type="SMART" id="SM00116">
    <property type="entry name" value="CBS"/>
    <property type="match status" value="2"/>
</dbReference>
<dbReference type="SMART" id="SM01091">
    <property type="entry name" value="CorC_HlyC"/>
    <property type="match status" value="1"/>
</dbReference>
<keyword evidence="8 10" id="KW-0472">Membrane</keyword>
<evidence type="ECO:0000256" key="12">
    <source>
        <dbReference type="SAM" id="Phobius"/>
    </source>
</evidence>
<evidence type="ECO:0000256" key="8">
    <source>
        <dbReference type="ARBA" id="ARBA00023136"/>
    </source>
</evidence>
<feature type="region of interest" description="Disordered" evidence="11">
    <location>
        <begin position="447"/>
        <end position="467"/>
    </location>
</feature>
<feature type="domain" description="CNNM transmembrane" evidence="14">
    <location>
        <begin position="1"/>
        <end position="206"/>
    </location>
</feature>
<gene>
    <name evidence="15" type="ORF">GFD30_08855</name>
</gene>
<dbReference type="Pfam" id="PF03471">
    <property type="entry name" value="CorC_HlyC"/>
    <property type="match status" value="1"/>
</dbReference>
<dbReference type="Gene3D" id="3.30.465.10">
    <property type="match status" value="1"/>
</dbReference>
<organism evidence="15 16">
    <name type="scientific">Glycomyces albidus</name>
    <dbReference type="NCBI Taxonomy" id="2656774"/>
    <lineage>
        <taxon>Bacteria</taxon>
        <taxon>Bacillati</taxon>
        <taxon>Actinomycetota</taxon>
        <taxon>Actinomycetes</taxon>
        <taxon>Glycomycetales</taxon>
        <taxon>Glycomycetaceae</taxon>
        <taxon>Glycomyces</taxon>
    </lineage>
</organism>
<dbReference type="PROSITE" id="PS51846">
    <property type="entry name" value="CNNM"/>
    <property type="match status" value="1"/>
</dbReference>
<dbReference type="InterPro" id="IPR016169">
    <property type="entry name" value="FAD-bd_PCMH_sub2"/>
</dbReference>
<reference evidence="15 16" key="1">
    <citation type="submission" date="2019-10" db="EMBL/GenBank/DDBJ databases">
        <title>Glycomyces albidus sp. nov., a novel actinomycete isolated from rhizosphere soil of wheat (Triticum aestivum L.).</title>
        <authorList>
            <person name="Qian L."/>
        </authorList>
    </citation>
    <scope>NUCLEOTIDE SEQUENCE [LARGE SCALE GENOMIC DNA]</scope>
    <source>
        <strain evidence="15 16">NEAU-7082</strain>
    </source>
</reference>
<dbReference type="InterPro" id="IPR044751">
    <property type="entry name" value="Ion_transp-like_CBS"/>
</dbReference>
<feature type="domain" description="CBS" evidence="13">
    <location>
        <begin position="225"/>
        <end position="283"/>
    </location>
</feature>
<keyword evidence="4 10" id="KW-0812">Transmembrane</keyword>
<dbReference type="InterPro" id="IPR051676">
    <property type="entry name" value="UPF0053_domain"/>
</dbReference>
<feature type="transmembrane region" description="Helical" evidence="12">
    <location>
        <begin position="94"/>
        <end position="119"/>
    </location>
</feature>
<feature type="transmembrane region" description="Helical" evidence="12">
    <location>
        <begin position="60"/>
        <end position="82"/>
    </location>
</feature>
<dbReference type="PANTHER" id="PTHR43099:SF6">
    <property type="entry name" value="UPF0053 PROTEIN RV1842C"/>
    <property type="match status" value="1"/>
</dbReference>
<evidence type="ECO:0000256" key="6">
    <source>
        <dbReference type="ARBA" id="ARBA00022989"/>
    </source>
</evidence>
<evidence type="ECO:0000256" key="7">
    <source>
        <dbReference type="ARBA" id="ARBA00023122"/>
    </source>
</evidence>
<dbReference type="Proteomes" id="UP000477750">
    <property type="component" value="Unassembled WGS sequence"/>
</dbReference>
<dbReference type="Pfam" id="PF01595">
    <property type="entry name" value="CNNM"/>
    <property type="match status" value="1"/>
</dbReference>
<comment type="caution">
    <text evidence="15">The sequence shown here is derived from an EMBL/GenBank/DDBJ whole genome shotgun (WGS) entry which is preliminary data.</text>
</comment>
<keyword evidence="6 10" id="KW-1133">Transmembrane helix</keyword>
<dbReference type="EMBL" id="WIAO01000008">
    <property type="protein sequence ID" value="MQM25677.1"/>
    <property type="molecule type" value="Genomic_DNA"/>
</dbReference>
<dbReference type="InterPro" id="IPR005170">
    <property type="entry name" value="Transptr-assoc_dom"/>
</dbReference>
<accession>A0A6L5G7S0</accession>
<dbReference type="AlphaFoldDB" id="A0A6L5G7S0"/>